<keyword evidence="3" id="KW-1185">Reference proteome</keyword>
<name>A0A9N7U0X8_PLEPL</name>
<evidence type="ECO:0000313" key="2">
    <source>
        <dbReference type="EMBL" id="CAB1422500.1"/>
    </source>
</evidence>
<reference evidence="2" key="1">
    <citation type="submission" date="2020-03" db="EMBL/GenBank/DDBJ databases">
        <authorList>
            <person name="Weist P."/>
        </authorList>
    </citation>
    <scope>NUCLEOTIDE SEQUENCE</scope>
</reference>
<dbReference type="AlphaFoldDB" id="A0A9N7U0X8"/>
<organism evidence="2 3">
    <name type="scientific">Pleuronectes platessa</name>
    <name type="common">European plaice</name>
    <dbReference type="NCBI Taxonomy" id="8262"/>
    <lineage>
        <taxon>Eukaryota</taxon>
        <taxon>Metazoa</taxon>
        <taxon>Chordata</taxon>
        <taxon>Craniata</taxon>
        <taxon>Vertebrata</taxon>
        <taxon>Euteleostomi</taxon>
        <taxon>Actinopterygii</taxon>
        <taxon>Neopterygii</taxon>
        <taxon>Teleostei</taxon>
        <taxon>Neoteleostei</taxon>
        <taxon>Acanthomorphata</taxon>
        <taxon>Carangaria</taxon>
        <taxon>Pleuronectiformes</taxon>
        <taxon>Pleuronectoidei</taxon>
        <taxon>Pleuronectidae</taxon>
        <taxon>Pleuronectes</taxon>
    </lineage>
</organism>
<evidence type="ECO:0000313" key="3">
    <source>
        <dbReference type="Proteomes" id="UP001153269"/>
    </source>
</evidence>
<proteinExistence type="predicted"/>
<gene>
    <name evidence="2" type="ORF">PLEPLA_LOCUS10416</name>
</gene>
<dbReference type="Proteomes" id="UP001153269">
    <property type="component" value="Unassembled WGS sequence"/>
</dbReference>
<feature type="region of interest" description="Disordered" evidence="1">
    <location>
        <begin position="55"/>
        <end position="122"/>
    </location>
</feature>
<protein>
    <submittedName>
        <fullName evidence="2">Uncharacterized protein</fullName>
    </submittedName>
</protein>
<comment type="caution">
    <text evidence="2">The sequence shown here is derived from an EMBL/GenBank/DDBJ whole genome shotgun (WGS) entry which is preliminary data.</text>
</comment>
<evidence type="ECO:0000256" key="1">
    <source>
        <dbReference type="SAM" id="MobiDB-lite"/>
    </source>
</evidence>
<feature type="compositionally biased region" description="Basic and acidic residues" evidence="1">
    <location>
        <begin position="102"/>
        <end position="122"/>
    </location>
</feature>
<sequence length="122" mass="13166">MSAVVKSKGGVIGKPPTPSSILLTLWAVLAFQLYVPQGPSKEASANTTPYWRKGTTATCSVPGNKGAGPVRPPLASSRRIAPLVNKRSCSSALGSEARHRKNREDSEREEWGREKPYSFRAS</sequence>
<dbReference type="EMBL" id="CADEAL010000589">
    <property type="protein sequence ID" value="CAB1422500.1"/>
    <property type="molecule type" value="Genomic_DNA"/>
</dbReference>
<accession>A0A9N7U0X8</accession>